<evidence type="ECO:0000313" key="2">
    <source>
        <dbReference type="EMBL" id="CAA9327564.1"/>
    </source>
</evidence>
<dbReference type="AlphaFoldDB" id="A0A6J4LD19"/>
<feature type="compositionally biased region" description="Basic and acidic residues" evidence="1">
    <location>
        <begin position="14"/>
        <end position="23"/>
    </location>
</feature>
<feature type="non-terminal residue" evidence="2">
    <location>
        <position position="1"/>
    </location>
</feature>
<reference evidence="2" key="1">
    <citation type="submission" date="2020-02" db="EMBL/GenBank/DDBJ databases">
        <authorList>
            <person name="Meier V. D."/>
        </authorList>
    </citation>
    <scope>NUCLEOTIDE SEQUENCE</scope>
    <source>
        <strain evidence="2">AVDCRST_MAG89</strain>
    </source>
</reference>
<proteinExistence type="predicted"/>
<gene>
    <name evidence="2" type="ORF">AVDCRST_MAG89-1969</name>
</gene>
<feature type="non-terminal residue" evidence="2">
    <location>
        <position position="85"/>
    </location>
</feature>
<sequence>AAEKVHGRATTPRPHQDRPVHEGGLRVVVAANSFARAGPRPRLCDRCRALASCRPRQDPSARKGRRIGGPGALAPLDDRVPSVWV</sequence>
<organism evidence="2">
    <name type="scientific">uncultured Gemmatimonadota bacterium</name>
    <dbReference type="NCBI Taxonomy" id="203437"/>
    <lineage>
        <taxon>Bacteria</taxon>
        <taxon>Pseudomonadati</taxon>
        <taxon>Gemmatimonadota</taxon>
        <taxon>environmental samples</taxon>
    </lineage>
</organism>
<dbReference type="EMBL" id="CADCTV010000419">
    <property type="protein sequence ID" value="CAA9327564.1"/>
    <property type="molecule type" value="Genomic_DNA"/>
</dbReference>
<name>A0A6J4LD19_9BACT</name>
<evidence type="ECO:0000256" key="1">
    <source>
        <dbReference type="SAM" id="MobiDB-lite"/>
    </source>
</evidence>
<accession>A0A6J4LD19</accession>
<protein>
    <submittedName>
        <fullName evidence="2">Uncharacterized protein</fullName>
    </submittedName>
</protein>
<feature type="region of interest" description="Disordered" evidence="1">
    <location>
        <begin position="1"/>
        <end position="23"/>
    </location>
</feature>
<feature type="region of interest" description="Disordered" evidence="1">
    <location>
        <begin position="54"/>
        <end position="75"/>
    </location>
</feature>